<protein>
    <submittedName>
        <fullName evidence="2">MSP domain-containing protein</fullName>
    </submittedName>
</protein>
<feature type="domain" description="MSP" evidence="1">
    <location>
        <begin position="1"/>
        <end position="117"/>
    </location>
</feature>
<sequence>MSLTFNTTFIKWTAPEGQDTLKIVNDSKSRFAIKVKTTNVDTYTTTPNIDFIEPGFTLILVVCRKKSLMKEDKLGVSYLEVSADVKDAAEAFKQPNARPNIFMITMKCDGPGEAAPQ</sequence>
<accession>A0A8R1IVP4</accession>
<dbReference type="InterPro" id="IPR008962">
    <property type="entry name" value="PapD-like_sf"/>
</dbReference>
<dbReference type="PROSITE" id="PS50202">
    <property type="entry name" value="MSP"/>
    <property type="match status" value="1"/>
</dbReference>
<proteinExistence type="predicted"/>
<dbReference type="Gene3D" id="2.60.40.10">
    <property type="entry name" value="Immunoglobulins"/>
    <property type="match status" value="1"/>
</dbReference>
<dbReference type="Pfam" id="PF00635">
    <property type="entry name" value="Motile_Sperm"/>
    <property type="match status" value="1"/>
</dbReference>
<dbReference type="SUPFAM" id="SSF49354">
    <property type="entry name" value="PapD-like"/>
    <property type="match status" value="1"/>
</dbReference>
<dbReference type="AlphaFoldDB" id="A0A8R1IVP4"/>
<evidence type="ECO:0000313" key="3">
    <source>
        <dbReference type="Proteomes" id="UP000005237"/>
    </source>
</evidence>
<keyword evidence="3" id="KW-1185">Reference proteome</keyword>
<evidence type="ECO:0000313" key="2">
    <source>
        <dbReference type="EnsemblMetazoa" id="CJA40815.1"/>
    </source>
</evidence>
<dbReference type="PANTHER" id="PTHR22947:SF6">
    <property type="entry name" value="MAJOR SPERM PROTEIN"/>
    <property type="match status" value="1"/>
</dbReference>
<dbReference type="InterPro" id="IPR013783">
    <property type="entry name" value="Ig-like_fold"/>
</dbReference>
<evidence type="ECO:0000259" key="1">
    <source>
        <dbReference type="PROSITE" id="PS50202"/>
    </source>
</evidence>
<reference evidence="2" key="2">
    <citation type="submission" date="2022-06" db="UniProtKB">
        <authorList>
            <consortium name="EnsemblMetazoa"/>
        </authorList>
    </citation>
    <scope>IDENTIFICATION</scope>
    <source>
        <strain evidence="2">DF5081</strain>
    </source>
</reference>
<dbReference type="InterPro" id="IPR051774">
    <property type="entry name" value="Sperm-specific_class_P"/>
</dbReference>
<organism evidence="2 3">
    <name type="scientific">Caenorhabditis japonica</name>
    <dbReference type="NCBI Taxonomy" id="281687"/>
    <lineage>
        <taxon>Eukaryota</taxon>
        <taxon>Metazoa</taxon>
        <taxon>Ecdysozoa</taxon>
        <taxon>Nematoda</taxon>
        <taxon>Chromadorea</taxon>
        <taxon>Rhabditida</taxon>
        <taxon>Rhabditina</taxon>
        <taxon>Rhabditomorpha</taxon>
        <taxon>Rhabditoidea</taxon>
        <taxon>Rhabditidae</taxon>
        <taxon>Peloderinae</taxon>
        <taxon>Caenorhabditis</taxon>
    </lineage>
</organism>
<reference evidence="3" key="1">
    <citation type="submission" date="2010-08" db="EMBL/GenBank/DDBJ databases">
        <authorList>
            <consortium name="Caenorhabditis japonica Sequencing Consortium"/>
            <person name="Wilson R.K."/>
        </authorList>
    </citation>
    <scope>NUCLEOTIDE SEQUENCE [LARGE SCALE GENOMIC DNA]</scope>
    <source>
        <strain evidence="3">DF5081</strain>
    </source>
</reference>
<dbReference type="PANTHER" id="PTHR22947">
    <property type="entry name" value="MAJOR SPERM PROTEIN"/>
    <property type="match status" value="1"/>
</dbReference>
<name>A0A8R1IVP4_CAEJA</name>
<dbReference type="Proteomes" id="UP000005237">
    <property type="component" value="Unassembled WGS sequence"/>
</dbReference>
<dbReference type="InterPro" id="IPR000535">
    <property type="entry name" value="MSP_dom"/>
</dbReference>
<dbReference type="EnsemblMetazoa" id="CJA40815.1">
    <property type="protein sequence ID" value="CJA40815.1"/>
    <property type="gene ID" value="WBGene00216663"/>
</dbReference>